<protein>
    <submittedName>
        <fullName evidence="2">Uncharacterized protein</fullName>
    </submittedName>
</protein>
<dbReference type="EMBL" id="CP071182">
    <property type="protein sequence ID" value="QSO47214.1"/>
    <property type="molecule type" value="Genomic_DNA"/>
</dbReference>
<organism evidence="2 3">
    <name type="scientific">Alicyclobacillus mengziensis</name>
    <dbReference type="NCBI Taxonomy" id="2931921"/>
    <lineage>
        <taxon>Bacteria</taxon>
        <taxon>Bacillati</taxon>
        <taxon>Bacillota</taxon>
        <taxon>Bacilli</taxon>
        <taxon>Bacillales</taxon>
        <taxon>Alicyclobacillaceae</taxon>
        <taxon>Alicyclobacillus</taxon>
    </lineage>
</organism>
<reference evidence="2 3" key="1">
    <citation type="submission" date="2021-02" db="EMBL/GenBank/DDBJ databases">
        <title>Alicyclobacillus curvatus sp. nov. and Alicyclobacillus mengziensis sp. nov., two acidophilic bacteria isolated from acid mine drainage.</title>
        <authorList>
            <person name="Huang Y."/>
        </authorList>
    </citation>
    <scope>NUCLEOTIDE SEQUENCE [LARGE SCALE GENOMIC DNA]</scope>
    <source>
        <strain evidence="2 3">S30H14</strain>
    </source>
</reference>
<proteinExistence type="predicted"/>
<sequence length="286" mass="32263">MKDRIKQHVDGLFSNVYETKQLRELKEEICSNLLDKISDLMAKGSLPDAAFEHAIVELGDMNELVDSLKEASETRLVKNAKGQSFIDKSHVVGYLTASVILLIGLLVGGYVYLQGSHVFAALGYFIPFLLVSAPIFIYFGLTQETKHDYGMNTKRALAYSMASEIFLFGVVASAIEYVQRHGLAVTLLTFGPFVIVSAIIFIYLGLTERSRRKMDSQWQKEWVNYYNNPHTAMLRGSISGALWIFSIAAFFFIGFAWSWKYSWIVFVLAVGCEPLIEAYFASKRNQ</sequence>
<dbReference type="KEGG" id="afx:JZ786_22935"/>
<feature type="transmembrane region" description="Helical" evidence="1">
    <location>
        <begin position="263"/>
        <end position="281"/>
    </location>
</feature>
<keyword evidence="1" id="KW-0472">Membrane</keyword>
<keyword evidence="3" id="KW-1185">Reference proteome</keyword>
<dbReference type="AlphaFoldDB" id="A0A9X7VY74"/>
<dbReference type="Proteomes" id="UP000663505">
    <property type="component" value="Chromosome"/>
</dbReference>
<accession>A0A9X7VY74</accession>
<evidence type="ECO:0000313" key="2">
    <source>
        <dbReference type="EMBL" id="QSO47214.1"/>
    </source>
</evidence>
<feature type="transmembrane region" description="Helical" evidence="1">
    <location>
        <begin position="91"/>
        <end position="113"/>
    </location>
</feature>
<keyword evidence="1" id="KW-0812">Transmembrane</keyword>
<gene>
    <name evidence="2" type="ORF">JZ786_22935</name>
</gene>
<name>A0A9X7VY74_9BACL</name>
<dbReference type="RefSeq" id="WP_206656572.1">
    <property type="nucleotide sequence ID" value="NZ_CP071182.1"/>
</dbReference>
<feature type="transmembrane region" description="Helical" evidence="1">
    <location>
        <begin position="240"/>
        <end position="257"/>
    </location>
</feature>
<dbReference type="InterPro" id="IPR047928">
    <property type="entry name" value="Perm_prefix_1"/>
</dbReference>
<evidence type="ECO:0000313" key="3">
    <source>
        <dbReference type="Proteomes" id="UP000663505"/>
    </source>
</evidence>
<dbReference type="NCBIfam" id="NF038403">
    <property type="entry name" value="perm_prefix_1"/>
    <property type="match status" value="1"/>
</dbReference>
<feature type="transmembrane region" description="Helical" evidence="1">
    <location>
        <begin position="181"/>
        <end position="206"/>
    </location>
</feature>
<feature type="transmembrane region" description="Helical" evidence="1">
    <location>
        <begin position="156"/>
        <end position="175"/>
    </location>
</feature>
<keyword evidence="1" id="KW-1133">Transmembrane helix</keyword>
<evidence type="ECO:0000256" key="1">
    <source>
        <dbReference type="SAM" id="Phobius"/>
    </source>
</evidence>
<feature type="transmembrane region" description="Helical" evidence="1">
    <location>
        <begin position="119"/>
        <end position="141"/>
    </location>
</feature>